<dbReference type="EMBL" id="CP044067">
    <property type="protein sequence ID" value="QET04366.1"/>
    <property type="molecule type" value="Genomic_DNA"/>
</dbReference>
<organism evidence="1 2">
    <name type="scientific">Cupriavidus pauculus</name>
    <dbReference type="NCBI Taxonomy" id="82633"/>
    <lineage>
        <taxon>Bacteria</taxon>
        <taxon>Pseudomonadati</taxon>
        <taxon>Pseudomonadota</taxon>
        <taxon>Betaproteobacteria</taxon>
        <taxon>Burkholderiales</taxon>
        <taxon>Burkholderiaceae</taxon>
        <taxon>Cupriavidus</taxon>
    </lineage>
</organism>
<accession>A0A5P2H8T1</accession>
<sequence>MSEIDGLKRLRLQEEKKFINNEFTEALAQQLIDSLVGWANKKIFAPRGGELKFDMTMGPPNAGVFVSPSRPFHPRMEFRTSLVSDIYADAFAFPIVCRRLATETDVLSNFNSMEMFLDCPVRFTDPLPPLHASNVSDLFRPICEAFVERISEQKDERQPRPDEVRCRFIMFELMLVWTFFHELGHVVQGHHTLRARTASRIHDDAFWEMEEDSVVQSDSASQDTSKSLPSDLPAQARELLADAEATDLTLKYLVEQRRLNFNVWYLLLCSTGCMFQRFYSNYPENLDLSPARHPHPLIRDEASQVLSNHWVADFLVASKIIRSRQEAAMPIAYLNVRASLMTGLFRAHRMEKREGPERLPSYMDLSFRDGGSARRTYLKALLPEIEWQLPLILKDHLIELHSLEYWLQHVRDLVEPEAR</sequence>
<evidence type="ECO:0000313" key="2">
    <source>
        <dbReference type="Proteomes" id="UP000322822"/>
    </source>
</evidence>
<dbReference type="Proteomes" id="UP000322822">
    <property type="component" value="Chromosome 2"/>
</dbReference>
<name>A0A5P2H8T1_9BURK</name>
<dbReference type="AlphaFoldDB" id="A0A5P2H8T1"/>
<protein>
    <submittedName>
        <fullName evidence="1">Uncharacterized protein</fullName>
    </submittedName>
</protein>
<dbReference type="OrthoDB" id="9155073at2"/>
<reference evidence="1 2" key="1">
    <citation type="submission" date="2019-09" db="EMBL/GenBank/DDBJ databases">
        <title>FDA dAtabase for Regulatory Grade micrObial Sequences (FDA-ARGOS): Supporting development and validation of Infectious Disease Dx tests.</title>
        <authorList>
            <person name="Sciortino C."/>
            <person name="Tallon L."/>
            <person name="Sadzewicz L."/>
            <person name="Vavikolanu K."/>
            <person name="Mehta A."/>
            <person name="Aluvathingal J."/>
            <person name="Nadendla S."/>
            <person name="Nandy P."/>
            <person name="Geyer C."/>
            <person name="Yan Y."/>
            <person name="Sichtig H."/>
        </authorList>
    </citation>
    <scope>NUCLEOTIDE SEQUENCE [LARGE SCALE GENOMIC DNA]</scope>
    <source>
        <strain evidence="1 2">FDAARGOS_664</strain>
    </source>
</reference>
<dbReference type="RefSeq" id="WP_150374428.1">
    <property type="nucleotide sequence ID" value="NZ_CP044067.1"/>
</dbReference>
<proteinExistence type="predicted"/>
<gene>
    <name evidence="1" type="ORF">FOB72_19695</name>
</gene>
<evidence type="ECO:0000313" key="1">
    <source>
        <dbReference type="EMBL" id="QET04366.1"/>
    </source>
</evidence>